<dbReference type="PROSITE" id="PS00282">
    <property type="entry name" value="KAZAL_1"/>
    <property type="match status" value="2"/>
</dbReference>
<evidence type="ECO:0000256" key="2">
    <source>
        <dbReference type="SAM" id="SignalP"/>
    </source>
</evidence>
<dbReference type="InterPro" id="IPR053265">
    <property type="entry name" value="Serpin"/>
</dbReference>
<feature type="compositionally biased region" description="Polar residues" evidence="1">
    <location>
        <begin position="264"/>
        <end position="278"/>
    </location>
</feature>
<dbReference type="EMBL" id="BNCO01000129">
    <property type="protein sequence ID" value="GIL68792.1"/>
    <property type="molecule type" value="Genomic_DNA"/>
</dbReference>
<dbReference type="Pfam" id="PF07648">
    <property type="entry name" value="Kazal_2"/>
    <property type="match status" value="2"/>
</dbReference>
<name>A0A8J4BTL4_9CHLO</name>
<evidence type="ECO:0000256" key="1">
    <source>
        <dbReference type="SAM" id="MobiDB-lite"/>
    </source>
</evidence>
<feature type="domain" description="Kazal-like" evidence="3">
    <location>
        <begin position="31"/>
        <end position="78"/>
    </location>
</feature>
<keyword evidence="2" id="KW-0732">Signal</keyword>
<dbReference type="Pfam" id="PF00050">
    <property type="entry name" value="Kazal_1"/>
    <property type="match status" value="1"/>
</dbReference>
<dbReference type="AlphaFoldDB" id="A0A8J4BTL4"/>
<organism evidence="4 5">
    <name type="scientific">Volvox africanus</name>
    <dbReference type="NCBI Taxonomy" id="51714"/>
    <lineage>
        <taxon>Eukaryota</taxon>
        <taxon>Viridiplantae</taxon>
        <taxon>Chlorophyta</taxon>
        <taxon>core chlorophytes</taxon>
        <taxon>Chlorophyceae</taxon>
        <taxon>CS clade</taxon>
        <taxon>Chlamydomonadales</taxon>
        <taxon>Volvocaceae</taxon>
        <taxon>Volvox</taxon>
    </lineage>
</organism>
<dbReference type="SUPFAM" id="SSF100895">
    <property type="entry name" value="Kazal-type serine protease inhibitors"/>
    <property type="match status" value="3"/>
</dbReference>
<dbReference type="Proteomes" id="UP000747399">
    <property type="component" value="Unassembled WGS sequence"/>
</dbReference>
<feature type="chain" id="PRO_5035269839" description="Kazal-like domain-containing protein" evidence="2">
    <location>
        <begin position="25"/>
        <end position="506"/>
    </location>
</feature>
<evidence type="ECO:0000259" key="3">
    <source>
        <dbReference type="PROSITE" id="PS51465"/>
    </source>
</evidence>
<dbReference type="InterPro" id="IPR002350">
    <property type="entry name" value="Kazal_dom"/>
</dbReference>
<dbReference type="PANTHER" id="PTHR21131:SF0">
    <property type="entry name" value="GEO10195P1-RELATED"/>
    <property type="match status" value="1"/>
</dbReference>
<dbReference type="CDD" id="cd00104">
    <property type="entry name" value="KAZAL_FS"/>
    <property type="match status" value="2"/>
</dbReference>
<dbReference type="SMART" id="SM00280">
    <property type="entry name" value="KAZAL"/>
    <property type="match status" value="3"/>
</dbReference>
<evidence type="ECO:0000313" key="5">
    <source>
        <dbReference type="Proteomes" id="UP000747399"/>
    </source>
</evidence>
<feature type="domain" description="Kazal-like" evidence="3">
    <location>
        <begin position="196"/>
        <end position="240"/>
    </location>
</feature>
<dbReference type="PANTHER" id="PTHR21131">
    <property type="entry name" value="SERINE-TYPE ENDOPEPTIDASE INHIBITOR"/>
    <property type="match status" value="1"/>
</dbReference>
<feature type="compositionally biased region" description="Pro residues" evidence="1">
    <location>
        <begin position="289"/>
        <end position="301"/>
    </location>
</feature>
<comment type="caution">
    <text evidence="4">The sequence shown here is derived from an EMBL/GenBank/DDBJ whole genome shotgun (WGS) entry which is preliminary data.</text>
</comment>
<protein>
    <recommendedName>
        <fullName evidence="3">Kazal-like domain-containing protein</fullName>
    </recommendedName>
</protein>
<feature type="signal peptide" evidence="2">
    <location>
        <begin position="1"/>
        <end position="24"/>
    </location>
</feature>
<reference evidence="4" key="1">
    <citation type="journal article" date="2021" name="Proc. Natl. Acad. Sci. U.S.A.">
        <title>Three genomes in the algal genus Volvox reveal the fate of a haploid sex-determining region after a transition to homothallism.</title>
        <authorList>
            <person name="Yamamoto K."/>
            <person name="Hamaji T."/>
            <person name="Kawai-Toyooka H."/>
            <person name="Matsuzaki R."/>
            <person name="Takahashi F."/>
            <person name="Nishimura Y."/>
            <person name="Kawachi M."/>
            <person name="Noguchi H."/>
            <person name="Minakuchi Y."/>
            <person name="Umen J.G."/>
            <person name="Toyoda A."/>
            <person name="Nozaki H."/>
        </authorList>
    </citation>
    <scope>NUCLEOTIDE SEQUENCE</scope>
    <source>
        <strain evidence="4">NIES-3780</strain>
    </source>
</reference>
<feature type="domain" description="Kazal-like" evidence="3">
    <location>
        <begin position="153"/>
        <end position="195"/>
    </location>
</feature>
<dbReference type="InterPro" id="IPR036058">
    <property type="entry name" value="Kazal_dom_sf"/>
</dbReference>
<feature type="compositionally biased region" description="Pro residues" evidence="1">
    <location>
        <begin position="311"/>
        <end position="353"/>
    </location>
</feature>
<dbReference type="PROSITE" id="PS51465">
    <property type="entry name" value="KAZAL_2"/>
    <property type="match status" value="4"/>
</dbReference>
<accession>A0A8J4BTL4</accession>
<keyword evidence="5" id="KW-1185">Reference proteome</keyword>
<proteinExistence type="predicted"/>
<feature type="domain" description="Kazal-like" evidence="3">
    <location>
        <begin position="398"/>
        <end position="443"/>
    </location>
</feature>
<sequence length="506" mass="53286">MVRQLTSIPYACCMIACLVTLSSTGLLRCAAVGSANCSCPAVYDPVCSSKSHFTFPNSCTANCTLFGSEAWTTGSCDYDNPFDKCTPATTVTCFGDPCKVTSVDVPEAMTTLCLSVRCTGAEDWGNNRPKQIAPCSAVWVSMDGTAVVLPTDLKYTSTCMCSADYDPVCGADHQTYTNACASSCAGVLVAYRGECRPLPPDCICPQVYSPVCGSNDLTYGNSCEAGCDGVLVQYPGACDGATVKRFPPPAPRSIPSGAPPVYGSPTTPLESLSGNFSSIPWMPTFDDPPGIPPPNSLPNPSPHTQSGIPAPNTPPPPSQGTQPRLPPTNPPLPPPNSLPGKPPINPSLPPPNSPSGLLPRRPIDLAASRPQLLLPESPTSHHQHPTLMASPSAPILASTWPPVCSECPMDYHAVCGVDKKNYPHKCIADCLGVTIKKTGKCNHCNDKECIIGKKNDLCILVAPSSLQCWDAKYECRPASDVEYGDVLGKCQLKPAAPPPVKKSHPS</sequence>
<feature type="region of interest" description="Disordered" evidence="1">
    <location>
        <begin position="249"/>
        <end position="361"/>
    </location>
</feature>
<evidence type="ECO:0000313" key="4">
    <source>
        <dbReference type="EMBL" id="GIL68792.1"/>
    </source>
</evidence>
<dbReference type="Gene3D" id="3.30.60.30">
    <property type="match status" value="4"/>
</dbReference>
<gene>
    <name evidence="4" type="ORF">Vafri_22029</name>
</gene>